<dbReference type="Proteomes" id="UP000031443">
    <property type="component" value="Unassembled WGS sequence"/>
</dbReference>
<evidence type="ECO:0000313" key="3">
    <source>
        <dbReference type="EMBL" id="EMP26836.1"/>
    </source>
</evidence>
<proteinExistence type="predicted"/>
<sequence>MNLSRLEVASTEKLAHTELVQMNRTYWCVTAQNHSIELNGKPCPLRHPSVCMTVPQRATLTSDRTWLHRTLPMMGNLTWDPEWHYSSKYLEEGLQALQAKIKKLVAEAQRHIGEGRLRYTLIGETGDQADVKYSEVQNQAVEVKAMIMGDAISERGHDQDTLQCRVKVKELRNTYHKAWEANRCSSAVPMSCQFHKKLVAKPGGDPNSTAKATVDTSLAHMPVKSGPSQEEEILDEDVEGEGNQRQRTTRRSEMHATRSSFLPQRRLVSHSCRSLAKRKQERRPLLNGCAQLERGYEELKRTFCVMS</sequence>
<name>M7ANN6_CHEMY</name>
<keyword evidence="4" id="KW-1185">Reference proteome</keyword>
<feature type="coiled-coil region" evidence="1">
    <location>
        <begin position="87"/>
        <end position="114"/>
    </location>
</feature>
<protein>
    <submittedName>
        <fullName evidence="3">Uncharacterized protein</fullName>
    </submittedName>
</protein>
<feature type="region of interest" description="Disordered" evidence="2">
    <location>
        <begin position="221"/>
        <end position="263"/>
    </location>
</feature>
<evidence type="ECO:0000313" key="4">
    <source>
        <dbReference type="Proteomes" id="UP000031443"/>
    </source>
</evidence>
<evidence type="ECO:0000256" key="1">
    <source>
        <dbReference type="SAM" id="Coils"/>
    </source>
</evidence>
<keyword evidence="1" id="KW-0175">Coiled coil</keyword>
<dbReference type="EMBL" id="KB575777">
    <property type="protein sequence ID" value="EMP26836.1"/>
    <property type="molecule type" value="Genomic_DNA"/>
</dbReference>
<accession>M7ANN6</accession>
<evidence type="ECO:0000256" key="2">
    <source>
        <dbReference type="SAM" id="MobiDB-lite"/>
    </source>
</evidence>
<dbReference type="AlphaFoldDB" id="M7ANN6"/>
<gene>
    <name evidence="3" type="ORF">UY3_16073</name>
</gene>
<reference evidence="4" key="1">
    <citation type="journal article" date="2013" name="Nat. Genet.">
        <title>The draft genomes of soft-shell turtle and green sea turtle yield insights into the development and evolution of the turtle-specific body plan.</title>
        <authorList>
            <person name="Wang Z."/>
            <person name="Pascual-Anaya J."/>
            <person name="Zadissa A."/>
            <person name="Li W."/>
            <person name="Niimura Y."/>
            <person name="Huang Z."/>
            <person name="Li C."/>
            <person name="White S."/>
            <person name="Xiong Z."/>
            <person name="Fang D."/>
            <person name="Wang B."/>
            <person name="Ming Y."/>
            <person name="Chen Y."/>
            <person name="Zheng Y."/>
            <person name="Kuraku S."/>
            <person name="Pignatelli M."/>
            <person name="Herrero J."/>
            <person name="Beal K."/>
            <person name="Nozawa M."/>
            <person name="Li Q."/>
            <person name="Wang J."/>
            <person name="Zhang H."/>
            <person name="Yu L."/>
            <person name="Shigenobu S."/>
            <person name="Wang J."/>
            <person name="Liu J."/>
            <person name="Flicek P."/>
            <person name="Searle S."/>
            <person name="Wang J."/>
            <person name="Kuratani S."/>
            <person name="Yin Y."/>
            <person name="Aken B."/>
            <person name="Zhang G."/>
            <person name="Irie N."/>
        </authorList>
    </citation>
    <scope>NUCLEOTIDE SEQUENCE [LARGE SCALE GENOMIC DNA]</scope>
</reference>
<organism evidence="3 4">
    <name type="scientific">Chelonia mydas</name>
    <name type="common">Green sea-turtle</name>
    <name type="synonym">Chelonia agassizi</name>
    <dbReference type="NCBI Taxonomy" id="8469"/>
    <lineage>
        <taxon>Eukaryota</taxon>
        <taxon>Metazoa</taxon>
        <taxon>Chordata</taxon>
        <taxon>Craniata</taxon>
        <taxon>Vertebrata</taxon>
        <taxon>Euteleostomi</taxon>
        <taxon>Archelosauria</taxon>
        <taxon>Testudinata</taxon>
        <taxon>Testudines</taxon>
        <taxon>Cryptodira</taxon>
        <taxon>Durocryptodira</taxon>
        <taxon>Americhelydia</taxon>
        <taxon>Chelonioidea</taxon>
        <taxon>Cheloniidae</taxon>
        <taxon>Chelonia</taxon>
    </lineage>
</organism>
<feature type="compositionally biased region" description="Acidic residues" evidence="2">
    <location>
        <begin position="229"/>
        <end position="240"/>
    </location>
</feature>